<dbReference type="EMBL" id="SNRW01000963">
    <property type="protein sequence ID" value="KAA6398406.1"/>
    <property type="molecule type" value="Genomic_DNA"/>
</dbReference>
<dbReference type="Proteomes" id="UP000324800">
    <property type="component" value="Unassembled WGS sequence"/>
</dbReference>
<dbReference type="AlphaFoldDB" id="A0A5J4WV12"/>
<organism evidence="1 2">
    <name type="scientific">Streblomastix strix</name>
    <dbReference type="NCBI Taxonomy" id="222440"/>
    <lineage>
        <taxon>Eukaryota</taxon>
        <taxon>Metamonada</taxon>
        <taxon>Preaxostyla</taxon>
        <taxon>Oxymonadida</taxon>
        <taxon>Streblomastigidae</taxon>
        <taxon>Streblomastix</taxon>
    </lineage>
</organism>
<sequence length="95" mass="10675">MLMSMEERHNNDQLNVAYAMKNQFSTSNTAHRISSKDNNGIVFSSTTTMNMNQHNGLKPVTPGAVPHRALTDADIIRNHEIAEQYAKLMTSDKKN</sequence>
<reference evidence="1 2" key="1">
    <citation type="submission" date="2019-03" db="EMBL/GenBank/DDBJ databases">
        <title>Single cell metagenomics reveals metabolic interactions within the superorganism composed of flagellate Streblomastix strix and complex community of Bacteroidetes bacteria on its surface.</title>
        <authorList>
            <person name="Treitli S.C."/>
            <person name="Kolisko M."/>
            <person name="Husnik F."/>
            <person name="Keeling P."/>
            <person name="Hampl V."/>
        </authorList>
    </citation>
    <scope>NUCLEOTIDE SEQUENCE [LARGE SCALE GENOMIC DNA]</scope>
    <source>
        <strain evidence="1">ST1C</strain>
    </source>
</reference>
<protein>
    <submittedName>
        <fullName evidence="1">Uncharacterized protein</fullName>
    </submittedName>
</protein>
<gene>
    <name evidence="1" type="ORF">EZS28_006071</name>
</gene>
<evidence type="ECO:0000313" key="1">
    <source>
        <dbReference type="EMBL" id="KAA6398406.1"/>
    </source>
</evidence>
<accession>A0A5J4WV12</accession>
<name>A0A5J4WV12_9EUKA</name>
<proteinExistence type="predicted"/>
<comment type="caution">
    <text evidence="1">The sequence shown here is derived from an EMBL/GenBank/DDBJ whole genome shotgun (WGS) entry which is preliminary data.</text>
</comment>
<evidence type="ECO:0000313" key="2">
    <source>
        <dbReference type="Proteomes" id="UP000324800"/>
    </source>
</evidence>